<comment type="caution">
    <text evidence="6">The sequence shown here is derived from an EMBL/GenBank/DDBJ whole genome shotgun (WGS) entry which is preliminary data.</text>
</comment>
<dbReference type="AlphaFoldDB" id="A0AA40FSS1"/>
<evidence type="ECO:0000313" key="7">
    <source>
        <dbReference type="Proteomes" id="UP001177670"/>
    </source>
</evidence>
<dbReference type="InterPro" id="IPR005828">
    <property type="entry name" value="MFS_sugar_transport-like"/>
</dbReference>
<sequence>MGQNAKFTREGTRQETKIGKLPGSFGFCPLVWKKFLTTVSIFIERGVGYPETYAASEKRSGKHVHGSHGGRRSCLLVCNGFFILGWYFVLLATKVETLYAFRLIFGMGVGIAYTTCPMYLSEVASTEIRGHFDRRQRVYRIAFHLLHRTLGILHHAGKHSFNTANDIRRNIHMVSRKSL</sequence>
<protein>
    <submittedName>
        <fullName evidence="6">Uncharacterized protein</fullName>
    </submittedName>
</protein>
<feature type="transmembrane region" description="Helical" evidence="5">
    <location>
        <begin position="74"/>
        <end position="93"/>
    </location>
</feature>
<dbReference type="Gene3D" id="1.20.1250.20">
    <property type="entry name" value="MFS general substrate transporter like domains"/>
    <property type="match status" value="1"/>
</dbReference>
<dbReference type="InterPro" id="IPR005829">
    <property type="entry name" value="Sugar_transporter_CS"/>
</dbReference>
<evidence type="ECO:0000256" key="1">
    <source>
        <dbReference type="ARBA" id="ARBA00004141"/>
    </source>
</evidence>
<keyword evidence="7" id="KW-1185">Reference proteome</keyword>
<evidence type="ECO:0000256" key="3">
    <source>
        <dbReference type="ARBA" id="ARBA00022989"/>
    </source>
</evidence>
<keyword evidence="3 5" id="KW-1133">Transmembrane helix</keyword>
<dbReference type="PANTHER" id="PTHR48021">
    <property type="match status" value="1"/>
</dbReference>
<evidence type="ECO:0000313" key="6">
    <source>
        <dbReference type="EMBL" id="KAK1124281.1"/>
    </source>
</evidence>
<reference evidence="6" key="1">
    <citation type="submission" date="2021-10" db="EMBL/GenBank/DDBJ databases">
        <title>Melipona bicolor Genome sequencing and assembly.</title>
        <authorList>
            <person name="Araujo N.S."/>
            <person name="Arias M.C."/>
        </authorList>
    </citation>
    <scope>NUCLEOTIDE SEQUENCE</scope>
    <source>
        <strain evidence="6">USP_2M_L1-L4_2017</strain>
        <tissue evidence="6">Whole body</tissue>
    </source>
</reference>
<dbReference type="PROSITE" id="PS00217">
    <property type="entry name" value="SUGAR_TRANSPORT_2"/>
    <property type="match status" value="1"/>
</dbReference>
<dbReference type="SUPFAM" id="SSF103473">
    <property type="entry name" value="MFS general substrate transporter"/>
    <property type="match status" value="1"/>
</dbReference>
<dbReference type="Proteomes" id="UP001177670">
    <property type="component" value="Unassembled WGS sequence"/>
</dbReference>
<evidence type="ECO:0000256" key="4">
    <source>
        <dbReference type="ARBA" id="ARBA00023136"/>
    </source>
</evidence>
<dbReference type="InterPro" id="IPR050549">
    <property type="entry name" value="MFS_Trehalose_Transporter"/>
</dbReference>
<proteinExistence type="predicted"/>
<dbReference type="EMBL" id="JAHYIQ010000018">
    <property type="protein sequence ID" value="KAK1124281.1"/>
    <property type="molecule type" value="Genomic_DNA"/>
</dbReference>
<keyword evidence="4 5" id="KW-0472">Membrane</keyword>
<organism evidence="6 7">
    <name type="scientific">Melipona bicolor</name>
    <dbReference type="NCBI Taxonomy" id="60889"/>
    <lineage>
        <taxon>Eukaryota</taxon>
        <taxon>Metazoa</taxon>
        <taxon>Ecdysozoa</taxon>
        <taxon>Arthropoda</taxon>
        <taxon>Hexapoda</taxon>
        <taxon>Insecta</taxon>
        <taxon>Pterygota</taxon>
        <taxon>Neoptera</taxon>
        <taxon>Endopterygota</taxon>
        <taxon>Hymenoptera</taxon>
        <taxon>Apocrita</taxon>
        <taxon>Aculeata</taxon>
        <taxon>Apoidea</taxon>
        <taxon>Anthophila</taxon>
        <taxon>Apidae</taxon>
        <taxon>Melipona</taxon>
    </lineage>
</organism>
<comment type="subcellular location">
    <subcellularLocation>
        <location evidence="1">Membrane</location>
        <topology evidence="1">Multi-pass membrane protein</topology>
    </subcellularLocation>
</comment>
<accession>A0AA40FSS1</accession>
<evidence type="ECO:0000256" key="2">
    <source>
        <dbReference type="ARBA" id="ARBA00022692"/>
    </source>
</evidence>
<dbReference type="GO" id="GO:0022857">
    <property type="term" value="F:transmembrane transporter activity"/>
    <property type="evidence" value="ECO:0007669"/>
    <property type="project" value="InterPro"/>
</dbReference>
<feature type="transmembrane region" description="Helical" evidence="5">
    <location>
        <begin position="99"/>
        <end position="120"/>
    </location>
</feature>
<dbReference type="InterPro" id="IPR036259">
    <property type="entry name" value="MFS_trans_sf"/>
</dbReference>
<evidence type="ECO:0000256" key="5">
    <source>
        <dbReference type="SAM" id="Phobius"/>
    </source>
</evidence>
<dbReference type="Pfam" id="PF00083">
    <property type="entry name" value="Sugar_tr"/>
    <property type="match status" value="1"/>
</dbReference>
<name>A0AA40FSS1_9HYME</name>
<gene>
    <name evidence="6" type="ORF">K0M31_006653</name>
</gene>
<keyword evidence="2 5" id="KW-0812">Transmembrane</keyword>
<dbReference type="PANTHER" id="PTHR48021:SF1">
    <property type="entry name" value="GH07001P-RELATED"/>
    <property type="match status" value="1"/>
</dbReference>
<dbReference type="GO" id="GO:0016020">
    <property type="term" value="C:membrane"/>
    <property type="evidence" value="ECO:0007669"/>
    <property type="project" value="UniProtKB-SubCell"/>
</dbReference>